<feature type="compositionally biased region" description="Low complexity" evidence="1">
    <location>
        <begin position="84"/>
        <end position="94"/>
    </location>
</feature>
<dbReference type="AlphaFoldDB" id="B0WF04"/>
<sequence length="94" mass="10121">MQPPQQDFNVPVPASMVELSSSQLMLLTNAIQLNAAWLRAGVGRNRPRRVRISQADKRFSWAPSGSSLHHYSGQRESAAVHMTSSSSSSSAAAA</sequence>
<evidence type="ECO:0000313" key="3">
    <source>
        <dbReference type="EnsemblMetazoa" id="CPIJ005804-PA"/>
    </source>
</evidence>
<dbReference type="GO" id="GO:0016301">
    <property type="term" value="F:kinase activity"/>
    <property type="evidence" value="ECO:0007669"/>
    <property type="project" value="UniProtKB-KW"/>
</dbReference>
<dbReference type="HOGENOM" id="CLU_2388384_0_0_1"/>
<reference evidence="2" key="1">
    <citation type="submission" date="2007-03" db="EMBL/GenBank/DDBJ databases">
        <title>Annotation of Culex pipiens quinquefasciatus.</title>
        <authorList>
            <consortium name="The Broad Institute Genome Sequencing Platform"/>
            <person name="Atkinson P.W."/>
            <person name="Hemingway J."/>
            <person name="Christensen B.M."/>
            <person name="Higgs S."/>
            <person name="Kodira C."/>
            <person name="Hannick L."/>
            <person name="Megy K."/>
            <person name="O'Leary S."/>
            <person name="Pearson M."/>
            <person name="Haas B.J."/>
            <person name="Mauceli E."/>
            <person name="Wortman J.R."/>
            <person name="Lee N.H."/>
            <person name="Guigo R."/>
            <person name="Stanke M."/>
            <person name="Alvarado L."/>
            <person name="Amedeo P."/>
            <person name="Antoine C.H."/>
            <person name="Arensburger P."/>
            <person name="Bidwell S.L."/>
            <person name="Crawford M."/>
            <person name="Camaro F."/>
            <person name="Devon K."/>
            <person name="Engels R."/>
            <person name="Hammond M."/>
            <person name="Howarth C."/>
            <person name="Koehrsen M."/>
            <person name="Lawson D."/>
            <person name="Montgomery P."/>
            <person name="Nene V."/>
            <person name="Nusbaum C."/>
            <person name="Puiu D."/>
            <person name="Romero-Severson J."/>
            <person name="Severson D.W."/>
            <person name="Shumway M."/>
            <person name="Sisk P."/>
            <person name="Stolte C."/>
            <person name="Zeng Q."/>
            <person name="Eisenstadt E."/>
            <person name="Fraser-Liggett C."/>
            <person name="Strausberg R."/>
            <person name="Galagan J."/>
            <person name="Birren B."/>
            <person name="Collins F.H."/>
        </authorList>
    </citation>
    <scope>NUCLEOTIDE SEQUENCE [LARGE SCALE GENOMIC DNA]</scope>
    <source>
        <strain evidence="2">JHB</strain>
    </source>
</reference>
<proteinExistence type="predicted"/>
<dbReference type="KEGG" id="cqu:CpipJ_CPIJ005804"/>
<name>B0WF04_CULQU</name>
<accession>B0WF04</accession>
<dbReference type="EnsemblMetazoa" id="CPIJ005804-RA">
    <property type="protein sequence ID" value="CPIJ005804-PA"/>
    <property type="gene ID" value="CPIJ005804"/>
</dbReference>
<evidence type="ECO:0000313" key="2">
    <source>
        <dbReference type="EMBL" id="EDS25862.1"/>
    </source>
</evidence>
<keyword evidence="4" id="KW-1185">Reference proteome</keyword>
<reference evidence="3" key="2">
    <citation type="submission" date="2020-05" db="UniProtKB">
        <authorList>
            <consortium name="EnsemblMetazoa"/>
        </authorList>
    </citation>
    <scope>IDENTIFICATION</scope>
    <source>
        <strain evidence="3">JHB</strain>
    </source>
</reference>
<feature type="region of interest" description="Disordered" evidence="1">
    <location>
        <begin position="63"/>
        <end position="94"/>
    </location>
</feature>
<dbReference type="InParanoid" id="B0WF04"/>
<evidence type="ECO:0000256" key="1">
    <source>
        <dbReference type="SAM" id="MobiDB-lite"/>
    </source>
</evidence>
<protein>
    <submittedName>
        <fullName evidence="2">Nuclear body associated kinase</fullName>
    </submittedName>
</protein>
<dbReference type="Proteomes" id="UP000002320">
    <property type="component" value="Unassembled WGS sequence"/>
</dbReference>
<dbReference type="EMBL" id="DS231912">
    <property type="protein sequence ID" value="EDS25862.1"/>
    <property type="molecule type" value="Genomic_DNA"/>
</dbReference>
<gene>
    <name evidence="3" type="primary">6037366</name>
    <name evidence="2" type="ORF">CpipJ_CPIJ005804</name>
</gene>
<evidence type="ECO:0000313" key="4">
    <source>
        <dbReference type="Proteomes" id="UP000002320"/>
    </source>
</evidence>
<keyword evidence="2" id="KW-0808">Transferase</keyword>
<dbReference type="VEuPathDB" id="VectorBase:CPIJ005804"/>
<organism>
    <name type="scientific">Culex quinquefasciatus</name>
    <name type="common">Southern house mosquito</name>
    <name type="synonym">Culex pungens</name>
    <dbReference type="NCBI Taxonomy" id="7176"/>
    <lineage>
        <taxon>Eukaryota</taxon>
        <taxon>Metazoa</taxon>
        <taxon>Ecdysozoa</taxon>
        <taxon>Arthropoda</taxon>
        <taxon>Hexapoda</taxon>
        <taxon>Insecta</taxon>
        <taxon>Pterygota</taxon>
        <taxon>Neoptera</taxon>
        <taxon>Endopterygota</taxon>
        <taxon>Diptera</taxon>
        <taxon>Nematocera</taxon>
        <taxon>Culicoidea</taxon>
        <taxon>Culicidae</taxon>
        <taxon>Culicinae</taxon>
        <taxon>Culicini</taxon>
        <taxon>Culex</taxon>
        <taxon>Culex</taxon>
    </lineage>
</organism>
<keyword evidence="2" id="KW-0418">Kinase</keyword>